<feature type="transmembrane region" description="Helical" evidence="18">
    <location>
        <begin position="215"/>
        <end position="233"/>
    </location>
</feature>
<dbReference type="GO" id="GO:0009897">
    <property type="term" value="C:external side of plasma membrane"/>
    <property type="evidence" value="ECO:0007669"/>
    <property type="project" value="TreeGrafter"/>
</dbReference>
<evidence type="ECO:0000259" key="19">
    <source>
        <dbReference type="PROSITE" id="PS50262"/>
    </source>
</evidence>
<keyword evidence="10" id="KW-1015">Disulfide bond</keyword>
<protein>
    <recommendedName>
        <fullName evidence="2">C-X-C chemokine receptor type 2</fullName>
    </recommendedName>
    <alternativeName>
        <fullName evidence="15">High affinity interleukin-8 receptor B</fullName>
    </alternativeName>
</protein>
<dbReference type="PROSITE" id="PS50262">
    <property type="entry name" value="G_PROTEIN_RECEP_F1_2"/>
    <property type="match status" value="1"/>
</dbReference>
<evidence type="ECO:0000256" key="16">
    <source>
        <dbReference type="ARBA" id="ARBA00034130"/>
    </source>
</evidence>
<comment type="similarity">
    <text evidence="17">Belongs to the G-protein coupled receptor 1 family.</text>
</comment>
<keyword evidence="9 18" id="KW-0472">Membrane</keyword>
<dbReference type="Gene3D" id="1.20.1070.10">
    <property type="entry name" value="Rhodopsin 7-helix transmembrane proteins"/>
    <property type="match status" value="1"/>
</dbReference>
<dbReference type="Proteomes" id="UP001152803">
    <property type="component" value="Unassembled WGS sequence"/>
</dbReference>
<dbReference type="PRINTS" id="PR00427">
    <property type="entry name" value="INTRLEUKIN8R"/>
</dbReference>
<evidence type="ECO:0000256" key="5">
    <source>
        <dbReference type="ARBA" id="ARBA00022553"/>
    </source>
</evidence>
<accession>A0A9Q1HQR5</accession>
<evidence type="ECO:0000256" key="3">
    <source>
        <dbReference type="ARBA" id="ARBA00022475"/>
    </source>
</evidence>
<keyword evidence="11 17" id="KW-0675">Receptor</keyword>
<gene>
    <name evidence="20" type="ORF">COCON_G00193490</name>
</gene>
<dbReference type="PRINTS" id="PR00237">
    <property type="entry name" value="GPCRRHODOPSN"/>
</dbReference>
<dbReference type="GO" id="GO:0016494">
    <property type="term" value="F:C-X-C chemokine receptor activity"/>
    <property type="evidence" value="ECO:0007669"/>
    <property type="project" value="InterPro"/>
</dbReference>
<feature type="transmembrane region" description="Helical" evidence="18">
    <location>
        <begin position="254"/>
        <end position="271"/>
    </location>
</feature>
<dbReference type="InterPro" id="IPR000276">
    <property type="entry name" value="GPCR_Rhodpsn"/>
</dbReference>
<evidence type="ECO:0000313" key="20">
    <source>
        <dbReference type="EMBL" id="KAJ8255485.1"/>
    </source>
</evidence>
<evidence type="ECO:0000256" key="6">
    <source>
        <dbReference type="ARBA" id="ARBA00022692"/>
    </source>
</evidence>
<feature type="transmembrane region" description="Helical" evidence="18">
    <location>
        <begin position="161"/>
        <end position="182"/>
    </location>
</feature>
<evidence type="ECO:0000256" key="18">
    <source>
        <dbReference type="SAM" id="Phobius"/>
    </source>
</evidence>
<dbReference type="InterPro" id="IPR017452">
    <property type="entry name" value="GPCR_Rhodpsn_7TM"/>
</dbReference>
<keyword evidence="7 18" id="KW-1133">Transmembrane helix</keyword>
<keyword evidence="4" id="KW-0145">Chemotaxis</keyword>
<evidence type="ECO:0000256" key="13">
    <source>
        <dbReference type="ARBA" id="ARBA00023224"/>
    </source>
</evidence>
<keyword evidence="6 17" id="KW-0812">Transmembrane</keyword>
<evidence type="ECO:0000256" key="12">
    <source>
        <dbReference type="ARBA" id="ARBA00023180"/>
    </source>
</evidence>
<dbReference type="PANTHER" id="PTHR10489:SF689">
    <property type="entry name" value="C-X-C CHEMOKINE RECEPTOR TYPE 2"/>
    <property type="match status" value="1"/>
</dbReference>
<keyword evidence="8 17" id="KW-0297">G-protein coupled receptor</keyword>
<dbReference type="GO" id="GO:0019722">
    <property type="term" value="P:calcium-mediated signaling"/>
    <property type="evidence" value="ECO:0007669"/>
    <property type="project" value="TreeGrafter"/>
</dbReference>
<comment type="subunit">
    <text evidence="16">Interacts with IL8. Interacts with GNAI2.</text>
</comment>
<comment type="caution">
    <text evidence="20">The sequence shown here is derived from an EMBL/GenBank/DDBJ whole genome shotgun (WGS) entry which is preliminary data.</text>
</comment>
<dbReference type="CDD" id="cd15178">
    <property type="entry name" value="7tmA_CXCR1_2"/>
    <property type="match status" value="1"/>
</dbReference>
<comment type="subcellular location">
    <subcellularLocation>
        <location evidence="1">Cell membrane</location>
        <topology evidence="1">Multi-pass membrane protein</topology>
    </subcellularLocation>
</comment>
<evidence type="ECO:0000256" key="7">
    <source>
        <dbReference type="ARBA" id="ARBA00022989"/>
    </source>
</evidence>
<dbReference type="Pfam" id="PF00001">
    <property type="entry name" value="7tm_1"/>
    <property type="match status" value="1"/>
</dbReference>
<dbReference type="GO" id="GO:0006955">
    <property type="term" value="P:immune response"/>
    <property type="evidence" value="ECO:0007669"/>
    <property type="project" value="TreeGrafter"/>
</dbReference>
<evidence type="ECO:0000256" key="2">
    <source>
        <dbReference type="ARBA" id="ARBA00020033"/>
    </source>
</evidence>
<keyword evidence="13 17" id="KW-0807">Transducer</keyword>
<evidence type="ECO:0000256" key="4">
    <source>
        <dbReference type="ARBA" id="ARBA00022500"/>
    </source>
</evidence>
<feature type="transmembrane region" description="Helical" evidence="18">
    <location>
        <begin position="130"/>
        <end position="149"/>
    </location>
</feature>
<feature type="transmembrane region" description="Helical" evidence="18">
    <location>
        <begin position="296"/>
        <end position="319"/>
    </location>
</feature>
<evidence type="ECO:0000256" key="8">
    <source>
        <dbReference type="ARBA" id="ARBA00023040"/>
    </source>
</evidence>
<evidence type="ECO:0000256" key="17">
    <source>
        <dbReference type="RuleBase" id="RU000688"/>
    </source>
</evidence>
<organism evidence="20 21">
    <name type="scientific">Conger conger</name>
    <name type="common">Conger eel</name>
    <name type="synonym">Muraena conger</name>
    <dbReference type="NCBI Taxonomy" id="82655"/>
    <lineage>
        <taxon>Eukaryota</taxon>
        <taxon>Metazoa</taxon>
        <taxon>Chordata</taxon>
        <taxon>Craniata</taxon>
        <taxon>Vertebrata</taxon>
        <taxon>Euteleostomi</taxon>
        <taxon>Actinopterygii</taxon>
        <taxon>Neopterygii</taxon>
        <taxon>Teleostei</taxon>
        <taxon>Anguilliformes</taxon>
        <taxon>Congridae</taxon>
        <taxon>Conger</taxon>
    </lineage>
</organism>
<feature type="domain" description="G-protein coupled receptors family 1 profile" evidence="19">
    <location>
        <begin position="65"/>
        <end position="316"/>
    </location>
</feature>
<reference evidence="20" key="1">
    <citation type="journal article" date="2023" name="Science">
        <title>Genome structures resolve the early diversification of teleost fishes.</title>
        <authorList>
            <person name="Parey E."/>
            <person name="Louis A."/>
            <person name="Montfort J."/>
            <person name="Bouchez O."/>
            <person name="Roques C."/>
            <person name="Iampietro C."/>
            <person name="Lluch J."/>
            <person name="Castinel A."/>
            <person name="Donnadieu C."/>
            <person name="Desvignes T."/>
            <person name="Floi Bucao C."/>
            <person name="Jouanno E."/>
            <person name="Wen M."/>
            <person name="Mejri S."/>
            <person name="Dirks R."/>
            <person name="Jansen H."/>
            <person name="Henkel C."/>
            <person name="Chen W.J."/>
            <person name="Zahm M."/>
            <person name="Cabau C."/>
            <person name="Klopp C."/>
            <person name="Thompson A.W."/>
            <person name="Robinson-Rechavi M."/>
            <person name="Braasch I."/>
            <person name="Lecointre G."/>
            <person name="Bobe J."/>
            <person name="Postlethwait J.H."/>
            <person name="Berthelot C."/>
            <person name="Roest Crollius H."/>
            <person name="Guiguen Y."/>
        </authorList>
    </citation>
    <scope>NUCLEOTIDE SEQUENCE</scope>
    <source>
        <strain evidence="20">Concon-B</strain>
    </source>
</reference>
<dbReference type="SUPFAM" id="SSF81321">
    <property type="entry name" value="Family A G protein-coupled receptor-like"/>
    <property type="match status" value="1"/>
</dbReference>
<evidence type="ECO:0000256" key="1">
    <source>
        <dbReference type="ARBA" id="ARBA00004651"/>
    </source>
</evidence>
<evidence type="ECO:0000256" key="9">
    <source>
        <dbReference type="ARBA" id="ARBA00023136"/>
    </source>
</evidence>
<dbReference type="GO" id="GO:0019957">
    <property type="term" value="F:C-C chemokine binding"/>
    <property type="evidence" value="ECO:0007669"/>
    <property type="project" value="TreeGrafter"/>
</dbReference>
<dbReference type="PANTHER" id="PTHR10489">
    <property type="entry name" value="CELL ADHESION MOLECULE"/>
    <property type="match status" value="1"/>
</dbReference>
<dbReference type="OrthoDB" id="9946013at2759"/>
<sequence>MEDLHITAISMEGFNDRLDLFGNYTYDNESGIVGMASPCVPWTLGSSSVALVCVYSVVSVFGVLGNALVISVVYCMKGRRTSTDVYLVNLAAADLLFSATLPFWCVYAHVEWVFGTPLCKLLSGLQEATFYSGVLLLSCISLDRYLAIVKATQVASRKRHLVTGVCGAVWLGAGLLSLPALVQRQAFQPANAGRTVCHEHLSAESTGRWRVGVRVLNHALGFFAPLAVMLFCYSHTVAKLLQARNRQKHKAMRVILAVVLAFVGCWLPHNVTVLTDTLMRGGAVRESCTMRERVDLALQLTEALAFLHCAINPVLYAFIGQKFRNQLLRNLHACGLIGQSAYRRGTINSSSSRKTSVTM</sequence>
<feature type="transmembrane region" description="Helical" evidence="18">
    <location>
        <begin position="49"/>
        <end position="74"/>
    </location>
</feature>
<dbReference type="GO" id="GO:0016493">
    <property type="term" value="F:C-C chemokine receptor activity"/>
    <property type="evidence" value="ECO:0007669"/>
    <property type="project" value="TreeGrafter"/>
</dbReference>
<dbReference type="PROSITE" id="PS00237">
    <property type="entry name" value="G_PROTEIN_RECEP_F1_1"/>
    <property type="match status" value="1"/>
</dbReference>
<dbReference type="InterPro" id="IPR000174">
    <property type="entry name" value="Chemokine_CXCR_1/2"/>
</dbReference>
<evidence type="ECO:0000256" key="10">
    <source>
        <dbReference type="ARBA" id="ARBA00023157"/>
    </source>
</evidence>
<dbReference type="EMBL" id="JAFJMO010000015">
    <property type="protein sequence ID" value="KAJ8255485.1"/>
    <property type="molecule type" value="Genomic_DNA"/>
</dbReference>
<evidence type="ECO:0000256" key="14">
    <source>
        <dbReference type="ARBA" id="ARBA00025505"/>
    </source>
</evidence>
<dbReference type="GO" id="GO:0007204">
    <property type="term" value="P:positive regulation of cytosolic calcium ion concentration"/>
    <property type="evidence" value="ECO:0007669"/>
    <property type="project" value="TreeGrafter"/>
</dbReference>
<dbReference type="InterPro" id="IPR050119">
    <property type="entry name" value="CCR1-9-like"/>
</dbReference>
<dbReference type="GO" id="GO:0030593">
    <property type="term" value="P:neutrophil chemotaxis"/>
    <property type="evidence" value="ECO:0007669"/>
    <property type="project" value="TreeGrafter"/>
</dbReference>
<evidence type="ECO:0000313" key="21">
    <source>
        <dbReference type="Proteomes" id="UP001152803"/>
    </source>
</evidence>
<evidence type="ECO:0000256" key="15">
    <source>
        <dbReference type="ARBA" id="ARBA00033468"/>
    </source>
</evidence>
<comment type="function">
    <text evidence="14">Receptor for interleukin-8 which is a powerful neutrophil chemotactic factor. Binding of IL-8 to the receptor causes activation of neutrophils. This response is mediated via a G-protein that activates a phosphatidylinositol-calcium second messenger system. Binds to IL-8 with high affinity. Also binds with high affinity to CXCL3, GRO/MGSA and NAP-2.</text>
</comment>
<dbReference type="AlphaFoldDB" id="A0A9Q1HQR5"/>
<keyword evidence="5" id="KW-0597">Phosphoprotein</keyword>
<proteinExistence type="inferred from homology"/>
<evidence type="ECO:0000256" key="11">
    <source>
        <dbReference type="ARBA" id="ARBA00023170"/>
    </source>
</evidence>
<keyword evidence="3" id="KW-1003">Cell membrane</keyword>
<keyword evidence="21" id="KW-1185">Reference proteome</keyword>
<name>A0A9Q1HQR5_CONCO</name>
<keyword evidence="12" id="KW-0325">Glycoprotein</keyword>
<feature type="transmembrane region" description="Helical" evidence="18">
    <location>
        <begin position="86"/>
        <end position="110"/>
    </location>
</feature>